<dbReference type="Pfam" id="PF01135">
    <property type="entry name" value="PCMT"/>
    <property type="match status" value="1"/>
</dbReference>
<keyword evidence="4 7" id="KW-0489">Methyltransferase</keyword>
<reference evidence="9" key="1">
    <citation type="submission" date="2006-03" db="EMBL/GenBank/DDBJ databases">
        <title>Complete genome sequence of Gemmatimonas aurantiaca T-27 that represents a novel phylum Gemmatimonadetes.</title>
        <authorList>
            <person name="Takasaki K."/>
            <person name="Ichikawa N."/>
            <person name="Miura H."/>
            <person name="Matsushita S."/>
            <person name="Watanabe Y."/>
            <person name="Oguchi A."/>
            <person name="Ankai A."/>
            <person name="Yashiro I."/>
            <person name="Takahashi M."/>
            <person name="Terui Y."/>
            <person name="Fukui S."/>
            <person name="Yokoyama H."/>
            <person name="Tanikawa S."/>
            <person name="Hanada S."/>
            <person name="Kamagata Y."/>
            <person name="Fujita N."/>
        </authorList>
    </citation>
    <scope>NUCLEOTIDE SEQUENCE [LARGE SCALE GENOMIC DNA]</scope>
    <source>
        <strain evidence="9">T-27 / DSM 14586 / JCM 11422 / NBRC 100505</strain>
    </source>
</reference>
<protein>
    <recommendedName>
        <fullName evidence="7">Protein-L-isoaspartate O-methyltransferase</fullName>
        <ecNumber evidence="7">2.1.1.77</ecNumber>
    </recommendedName>
    <alternativeName>
        <fullName evidence="7">L-isoaspartyl protein carboxyl methyltransferase</fullName>
    </alternativeName>
    <alternativeName>
        <fullName evidence="7">Protein L-isoaspartyl methyltransferase</fullName>
    </alternativeName>
    <alternativeName>
        <fullName evidence="7">Protein-beta-aspartate methyltransferase</fullName>
        <shortName evidence="7">PIMT</shortName>
    </alternativeName>
</protein>
<evidence type="ECO:0000256" key="2">
    <source>
        <dbReference type="ARBA" id="ARBA00005369"/>
    </source>
</evidence>
<keyword evidence="6 7" id="KW-0949">S-adenosyl-L-methionine</keyword>
<accession>C1A8T8</accession>
<evidence type="ECO:0000256" key="3">
    <source>
        <dbReference type="ARBA" id="ARBA00022490"/>
    </source>
</evidence>
<dbReference type="KEGG" id="gau:GAU_1606"/>
<dbReference type="InterPro" id="IPR000682">
    <property type="entry name" value="PCMT"/>
</dbReference>
<evidence type="ECO:0000313" key="8">
    <source>
        <dbReference type="EMBL" id="BAH38648.1"/>
    </source>
</evidence>
<dbReference type="GO" id="GO:0030091">
    <property type="term" value="P:protein repair"/>
    <property type="evidence" value="ECO:0007669"/>
    <property type="project" value="UniProtKB-UniRule"/>
</dbReference>
<evidence type="ECO:0000256" key="6">
    <source>
        <dbReference type="ARBA" id="ARBA00022691"/>
    </source>
</evidence>
<keyword evidence="5 7" id="KW-0808">Transferase</keyword>
<dbReference type="CDD" id="cd02440">
    <property type="entry name" value="AdoMet_MTases"/>
    <property type="match status" value="1"/>
</dbReference>
<comment type="function">
    <text evidence="7">Catalyzes the methyl esterification of L-isoaspartyl residues in peptides and proteins that result from spontaneous decomposition of normal L-aspartyl and L-asparaginyl residues. It plays a role in the repair and/or degradation of damaged proteins.</text>
</comment>
<dbReference type="FunFam" id="3.40.50.150:FF:000010">
    <property type="entry name" value="Protein-L-isoaspartate O-methyltransferase"/>
    <property type="match status" value="1"/>
</dbReference>
<dbReference type="InterPro" id="IPR029063">
    <property type="entry name" value="SAM-dependent_MTases_sf"/>
</dbReference>
<keyword evidence="9" id="KW-1185">Reference proteome</keyword>
<gene>
    <name evidence="7 8" type="primary">pcm</name>
    <name evidence="8" type="ordered locus">GAU_1606</name>
</gene>
<evidence type="ECO:0000256" key="1">
    <source>
        <dbReference type="ARBA" id="ARBA00004496"/>
    </source>
</evidence>
<dbReference type="GO" id="GO:0032259">
    <property type="term" value="P:methylation"/>
    <property type="evidence" value="ECO:0007669"/>
    <property type="project" value="UniProtKB-KW"/>
</dbReference>
<dbReference type="EC" id="2.1.1.77" evidence="7"/>
<dbReference type="STRING" id="379066.GAU_1606"/>
<dbReference type="Proteomes" id="UP000002209">
    <property type="component" value="Chromosome"/>
</dbReference>
<dbReference type="SUPFAM" id="SSF53335">
    <property type="entry name" value="S-adenosyl-L-methionine-dependent methyltransferases"/>
    <property type="match status" value="1"/>
</dbReference>
<dbReference type="OrthoDB" id="9810066at2"/>
<sequence length="219" mass="23810">MVAGAVEPEFRGARRRLVEALQDKGIKDLALLRAVDAIPRHLFVPPTVRHRAYEDSALPIGNGQTISQPYVHARSVEQLLLTGTERVLEIGTGSGYQTALLSHLAAQVFSVERYRELLDRARPILQQANVRNASLSLGDGTLGWREYAPYDGIVVSAGAPHVPPALEEQLAEGGRLLIPVGSKEEQMLTVFIKRGGRLEGRDITPVRFVPLIGAGGWPG</sequence>
<keyword evidence="3 7" id="KW-0963">Cytoplasm</keyword>
<dbReference type="PANTHER" id="PTHR11579:SF0">
    <property type="entry name" value="PROTEIN-L-ISOASPARTATE(D-ASPARTATE) O-METHYLTRANSFERASE"/>
    <property type="match status" value="1"/>
</dbReference>
<dbReference type="GO" id="GO:0004719">
    <property type="term" value="F:protein-L-isoaspartate (D-aspartate) O-methyltransferase activity"/>
    <property type="evidence" value="ECO:0007669"/>
    <property type="project" value="UniProtKB-UniRule"/>
</dbReference>
<dbReference type="AlphaFoldDB" id="C1A8T8"/>
<proteinExistence type="inferred from homology"/>
<dbReference type="Gene3D" id="3.40.50.150">
    <property type="entry name" value="Vaccinia Virus protein VP39"/>
    <property type="match status" value="1"/>
</dbReference>
<dbReference type="RefSeq" id="WP_012683095.1">
    <property type="nucleotide sequence ID" value="NC_012489.1"/>
</dbReference>
<dbReference type="eggNOG" id="COG2518">
    <property type="taxonomic scope" value="Bacteria"/>
</dbReference>
<dbReference type="HAMAP" id="MF_00090">
    <property type="entry name" value="PIMT"/>
    <property type="match status" value="1"/>
</dbReference>
<evidence type="ECO:0000256" key="4">
    <source>
        <dbReference type="ARBA" id="ARBA00022603"/>
    </source>
</evidence>
<dbReference type="HOGENOM" id="CLU_055432_2_0_0"/>
<dbReference type="EMBL" id="AP009153">
    <property type="protein sequence ID" value="BAH38648.1"/>
    <property type="molecule type" value="Genomic_DNA"/>
</dbReference>
<organism evidence="8 9">
    <name type="scientific">Gemmatimonas aurantiaca (strain DSM 14586 / JCM 11422 / NBRC 100505 / T-27)</name>
    <dbReference type="NCBI Taxonomy" id="379066"/>
    <lineage>
        <taxon>Bacteria</taxon>
        <taxon>Pseudomonadati</taxon>
        <taxon>Gemmatimonadota</taxon>
        <taxon>Gemmatimonadia</taxon>
        <taxon>Gemmatimonadales</taxon>
        <taxon>Gemmatimonadaceae</taxon>
        <taxon>Gemmatimonas</taxon>
    </lineage>
</organism>
<name>C1A8T8_GEMAT</name>
<dbReference type="NCBIfam" id="NF001453">
    <property type="entry name" value="PRK00312.1"/>
    <property type="match status" value="1"/>
</dbReference>
<dbReference type="PANTHER" id="PTHR11579">
    <property type="entry name" value="PROTEIN-L-ISOASPARTATE O-METHYLTRANSFERASE"/>
    <property type="match status" value="1"/>
</dbReference>
<dbReference type="PROSITE" id="PS01279">
    <property type="entry name" value="PCMT"/>
    <property type="match status" value="1"/>
</dbReference>
<comment type="subcellular location">
    <subcellularLocation>
        <location evidence="1 7">Cytoplasm</location>
    </subcellularLocation>
</comment>
<evidence type="ECO:0000313" key="9">
    <source>
        <dbReference type="Proteomes" id="UP000002209"/>
    </source>
</evidence>
<evidence type="ECO:0000256" key="5">
    <source>
        <dbReference type="ARBA" id="ARBA00022679"/>
    </source>
</evidence>
<dbReference type="NCBIfam" id="TIGR00080">
    <property type="entry name" value="pimt"/>
    <property type="match status" value="1"/>
</dbReference>
<dbReference type="GO" id="GO:0005737">
    <property type="term" value="C:cytoplasm"/>
    <property type="evidence" value="ECO:0007669"/>
    <property type="project" value="UniProtKB-SubCell"/>
</dbReference>
<feature type="active site" evidence="7">
    <location>
        <position position="67"/>
    </location>
</feature>
<comment type="similarity">
    <text evidence="2 7">Belongs to the methyltransferase superfamily. L-isoaspartyl/D-aspartyl protein methyltransferase family.</text>
</comment>
<comment type="catalytic activity">
    <reaction evidence="7">
        <text>[protein]-L-isoaspartate + S-adenosyl-L-methionine = [protein]-L-isoaspartate alpha-methyl ester + S-adenosyl-L-homocysteine</text>
        <dbReference type="Rhea" id="RHEA:12705"/>
        <dbReference type="Rhea" id="RHEA-COMP:12143"/>
        <dbReference type="Rhea" id="RHEA-COMP:12144"/>
        <dbReference type="ChEBI" id="CHEBI:57856"/>
        <dbReference type="ChEBI" id="CHEBI:59789"/>
        <dbReference type="ChEBI" id="CHEBI:90596"/>
        <dbReference type="ChEBI" id="CHEBI:90598"/>
        <dbReference type="EC" id="2.1.1.77"/>
    </reaction>
</comment>
<evidence type="ECO:0000256" key="7">
    <source>
        <dbReference type="HAMAP-Rule" id="MF_00090"/>
    </source>
</evidence>